<evidence type="ECO:0000259" key="2">
    <source>
        <dbReference type="Pfam" id="PF23500"/>
    </source>
</evidence>
<name>A0A1G7SVA1_9HYPH</name>
<gene>
    <name evidence="3" type="ORF">SAMN04487974_101746</name>
</gene>
<accession>A0A1G7SVA1</accession>
<evidence type="ECO:0000313" key="4">
    <source>
        <dbReference type="Proteomes" id="UP000199495"/>
    </source>
</evidence>
<reference evidence="3 4" key="1">
    <citation type="submission" date="2016-10" db="EMBL/GenBank/DDBJ databases">
        <authorList>
            <person name="de Groot N.N."/>
        </authorList>
    </citation>
    <scope>NUCLEOTIDE SEQUENCE [LARGE SCALE GENOMIC DNA]</scope>
    <source>
        <strain evidence="3 4">CGMCC 1.10267</strain>
    </source>
</reference>
<evidence type="ECO:0000313" key="3">
    <source>
        <dbReference type="EMBL" id="SDG26901.1"/>
    </source>
</evidence>
<dbReference type="Pfam" id="PF23500">
    <property type="entry name" value="DUF7133"/>
    <property type="match status" value="1"/>
</dbReference>
<dbReference type="EMBL" id="FNCS01000001">
    <property type="protein sequence ID" value="SDG26901.1"/>
    <property type="molecule type" value="Genomic_DNA"/>
</dbReference>
<feature type="signal peptide" evidence="1">
    <location>
        <begin position="1"/>
        <end position="28"/>
    </location>
</feature>
<dbReference type="AlphaFoldDB" id="A0A1G7SVA1"/>
<keyword evidence="1" id="KW-0732">Signal</keyword>
<feature type="domain" description="DUF7133" evidence="2">
    <location>
        <begin position="49"/>
        <end position="431"/>
    </location>
</feature>
<dbReference type="OrthoDB" id="70223at2"/>
<evidence type="ECO:0000256" key="1">
    <source>
        <dbReference type="SAM" id="SignalP"/>
    </source>
</evidence>
<protein>
    <recommendedName>
        <fullName evidence="2">DUF7133 domain-containing protein</fullName>
    </recommendedName>
</protein>
<dbReference type="Proteomes" id="UP000199495">
    <property type="component" value="Unassembled WGS sequence"/>
</dbReference>
<dbReference type="PANTHER" id="PTHR33546:SF1">
    <property type="entry name" value="LARGE, MULTIFUNCTIONAL SECRETED PROTEIN"/>
    <property type="match status" value="1"/>
</dbReference>
<dbReference type="STRING" id="440168.SAMN04487974_101746"/>
<dbReference type="InterPro" id="IPR011989">
    <property type="entry name" value="ARM-like"/>
</dbReference>
<dbReference type="Gene3D" id="1.25.10.10">
    <property type="entry name" value="Leucine-rich Repeat Variant"/>
    <property type="match status" value="1"/>
</dbReference>
<dbReference type="RefSeq" id="WP_090591651.1">
    <property type="nucleotide sequence ID" value="NZ_FNCS01000001.1"/>
</dbReference>
<dbReference type="InterPro" id="IPR055557">
    <property type="entry name" value="DUF7133"/>
</dbReference>
<dbReference type="InterPro" id="IPR016024">
    <property type="entry name" value="ARM-type_fold"/>
</dbReference>
<proteinExistence type="predicted"/>
<feature type="chain" id="PRO_5011655128" description="DUF7133 domain-containing protein" evidence="1">
    <location>
        <begin position="29"/>
        <end position="777"/>
    </location>
</feature>
<keyword evidence="4" id="KW-1185">Reference proteome</keyword>
<dbReference type="PANTHER" id="PTHR33546">
    <property type="entry name" value="LARGE, MULTIFUNCTIONAL SECRETED PROTEIN-RELATED"/>
    <property type="match status" value="1"/>
</dbReference>
<organism evidence="3 4">
    <name type="scientific">Pelagibacterium luteolum</name>
    <dbReference type="NCBI Taxonomy" id="440168"/>
    <lineage>
        <taxon>Bacteria</taxon>
        <taxon>Pseudomonadati</taxon>
        <taxon>Pseudomonadota</taxon>
        <taxon>Alphaproteobacteria</taxon>
        <taxon>Hyphomicrobiales</taxon>
        <taxon>Devosiaceae</taxon>
        <taxon>Pelagibacterium</taxon>
    </lineage>
</organism>
<dbReference type="SUPFAM" id="SSF48371">
    <property type="entry name" value="ARM repeat"/>
    <property type="match status" value="1"/>
</dbReference>
<sequence length="777" mass="84262">MKSTLRRFGSVVALSTLTCSLMAGTALAQQSQEWPPEFQPLPDYFGYMEPEESLETFTLPPGYQIDLVASEPLLGDGIVMQWDYQGRLWVVETTFMLNLEDLTSAEPSSSLVILEDTNGDGVMDERKVFAENLVLPRSLLILEPGKVILGESPNIWLLEDTDGDDVADVKEPITEGNYGALGGSIEHNPNGMFWNIDNRIYNAYLDEVYQWNGEGFDVDRGISIAQWGVTADDEGRILRQGNSAAPSMSYVADYYYGRSSIFTRNRGNHEWIGGQSRDANRVWPIRPTPGINRGYVDGTLDENGAMMELTSAGGAAVYRGTALGASDYGNVFVPEPAGQLVTMSTLQDSGAGIYLRKAYEQGDFLTSTEERFRPVFTQVGPDGALYVLDLYHGIVQDAVFMSNYLKDWVDEHDLGNTHGVNGRIYRVSHEDGEASEIMDLTQMSPEELVGLLEHDNGWYRDHAQRLIVVQQQADAAPALVDLFNSDADDVARLHALWTLDGLDALEAEHVVSALGDANAEIQTAALRVSESFLSDGNQEVIDAFLNLIGNTQNKWQVQYQLAASAGELDDANRLDAIIDIIDTYGEDYIALDAALSGVPDEQVSELLTMLFDIENGSTGIGNAITTIASGLTQVGSADEVSAMLEAVGAEDRPAWQRDAALLGMEVILAGVSDPGLAPALPRSNTGSWTVGDLGERAFADFNAEVNAADAAAQAELAEQRAANAPQRPESAMSDVDGVPMLALEAAPEGFLALQDDEDLSGRIAGITALMTWPEANQ</sequence>